<dbReference type="Gene3D" id="1.25.40.10">
    <property type="entry name" value="Tetratricopeptide repeat domain"/>
    <property type="match status" value="3"/>
</dbReference>
<evidence type="ECO:0000256" key="1">
    <source>
        <dbReference type="ARBA" id="ARBA00022737"/>
    </source>
</evidence>
<name>A0A7C4EI76_9BACT</name>
<feature type="compositionally biased region" description="Low complexity" evidence="4">
    <location>
        <begin position="338"/>
        <end position="356"/>
    </location>
</feature>
<protein>
    <submittedName>
        <fullName evidence="5">Tetratricopeptide repeat protein</fullName>
    </submittedName>
</protein>
<dbReference type="PANTHER" id="PTHR44943">
    <property type="entry name" value="CELLULOSE SYNTHASE OPERON PROTEIN C"/>
    <property type="match status" value="1"/>
</dbReference>
<accession>A0A7C4EI76</accession>
<dbReference type="InterPro" id="IPR011990">
    <property type="entry name" value="TPR-like_helical_dom_sf"/>
</dbReference>
<keyword evidence="2 3" id="KW-0802">TPR repeat</keyword>
<dbReference type="InterPro" id="IPR013105">
    <property type="entry name" value="TPR_2"/>
</dbReference>
<dbReference type="InterPro" id="IPR019734">
    <property type="entry name" value="TPR_rpt"/>
</dbReference>
<dbReference type="PROSITE" id="PS51257">
    <property type="entry name" value="PROKAR_LIPOPROTEIN"/>
    <property type="match status" value="1"/>
</dbReference>
<dbReference type="PANTHER" id="PTHR44943:SF8">
    <property type="entry name" value="TPR REPEAT-CONTAINING PROTEIN MJ0263"/>
    <property type="match status" value="1"/>
</dbReference>
<dbReference type="Pfam" id="PF07719">
    <property type="entry name" value="TPR_2"/>
    <property type="match status" value="1"/>
</dbReference>
<dbReference type="InterPro" id="IPR051685">
    <property type="entry name" value="Ycf3/AcsC/BcsC/TPR_MFPF"/>
</dbReference>
<evidence type="ECO:0000256" key="2">
    <source>
        <dbReference type="ARBA" id="ARBA00022803"/>
    </source>
</evidence>
<sequence>MRIPDVMSISTRILPALFAVLVLGFALAGCQALKKGGADGNAASLEKQGDAALAEGRPDAAAGYYEQAQRAGMDKARATLKRGRALIGAGQWEAAVAALAQAQAAAPKNSEPPLLAGYAALRMNKPQEAEFLLRKSLELKSDSALAHSLLGVALNRVGKPEAALEEFDRSLAISGPEASVLNNQGLTLYMLERFASAEQAFAQAVSLDPQPRYRNNQALALCRMKRFNEAFDQFKQAEGEAAAHNNVGCCYLDDNQMQQAQTHFEKAIALSPTFYKPAAENLRRMGKTPPPPPGAAADPAAGTSPRPMIHESNLNAELAAQPARKPSDTPVTAPAPMSGAPMTTSAAPAASGAQGQLVLSSQSVRPTVQNISPLPAPQGQPGAQGQIIQGQSFPGQGTQGQIMQAQPGQVLVAPGLTPSQAPGQIGLQPGQVSPPLPQGAQTVTNVTGVDSGTEFRLLVSSNPPVAPTAASVRQDGTALVLTIAGTWAFRGQVVNYGAGGLVERITTEETPQGLRIRLELRKDAPRPASAPEIEPLPQGLGLVIRK</sequence>
<dbReference type="SMART" id="SM00028">
    <property type="entry name" value="TPR"/>
    <property type="match status" value="6"/>
</dbReference>
<dbReference type="EMBL" id="DSRP01000493">
    <property type="protein sequence ID" value="HGG92724.1"/>
    <property type="molecule type" value="Genomic_DNA"/>
</dbReference>
<dbReference type="Pfam" id="PF13424">
    <property type="entry name" value="TPR_12"/>
    <property type="match status" value="1"/>
</dbReference>
<evidence type="ECO:0000256" key="4">
    <source>
        <dbReference type="SAM" id="MobiDB-lite"/>
    </source>
</evidence>
<dbReference type="PROSITE" id="PS50005">
    <property type="entry name" value="TPR"/>
    <property type="match status" value="2"/>
</dbReference>
<dbReference type="SUPFAM" id="SSF48452">
    <property type="entry name" value="TPR-like"/>
    <property type="match status" value="1"/>
</dbReference>
<evidence type="ECO:0000256" key="3">
    <source>
        <dbReference type="PROSITE-ProRule" id="PRU00339"/>
    </source>
</evidence>
<feature type="repeat" description="TPR" evidence="3">
    <location>
        <begin position="178"/>
        <end position="211"/>
    </location>
</feature>
<dbReference type="AlphaFoldDB" id="A0A7C4EI76"/>
<evidence type="ECO:0000313" key="5">
    <source>
        <dbReference type="EMBL" id="HGG92724.1"/>
    </source>
</evidence>
<gene>
    <name evidence="5" type="ORF">ENR59_07195</name>
</gene>
<organism evidence="5">
    <name type="scientific">Fundidesulfovibrio putealis</name>
    <dbReference type="NCBI Taxonomy" id="270496"/>
    <lineage>
        <taxon>Bacteria</taxon>
        <taxon>Pseudomonadati</taxon>
        <taxon>Thermodesulfobacteriota</taxon>
        <taxon>Desulfovibrionia</taxon>
        <taxon>Desulfovibrionales</taxon>
        <taxon>Desulfovibrionaceae</taxon>
        <taxon>Fundidesulfovibrio</taxon>
    </lineage>
</organism>
<comment type="caution">
    <text evidence="5">The sequence shown here is derived from an EMBL/GenBank/DDBJ whole genome shotgun (WGS) entry which is preliminary data.</text>
</comment>
<keyword evidence="1" id="KW-0677">Repeat</keyword>
<dbReference type="Pfam" id="PF13432">
    <property type="entry name" value="TPR_16"/>
    <property type="match status" value="1"/>
</dbReference>
<feature type="repeat" description="TPR" evidence="3">
    <location>
        <begin position="241"/>
        <end position="274"/>
    </location>
</feature>
<reference evidence="5" key="1">
    <citation type="journal article" date="2020" name="mSystems">
        <title>Genome- and Community-Level Interaction Insights into Carbon Utilization and Element Cycling Functions of Hydrothermarchaeota in Hydrothermal Sediment.</title>
        <authorList>
            <person name="Zhou Z."/>
            <person name="Liu Y."/>
            <person name="Xu W."/>
            <person name="Pan J."/>
            <person name="Luo Z.H."/>
            <person name="Li M."/>
        </authorList>
    </citation>
    <scope>NUCLEOTIDE SEQUENCE [LARGE SCALE GENOMIC DNA]</scope>
    <source>
        <strain evidence="5">SpSt-413</strain>
    </source>
</reference>
<proteinExistence type="predicted"/>
<feature type="region of interest" description="Disordered" evidence="4">
    <location>
        <begin position="282"/>
        <end position="359"/>
    </location>
</feature>